<dbReference type="STRING" id="1925591.BI308_20625"/>
<gene>
    <name evidence="5" type="ORF">BI308_20625</name>
</gene>
<dbReference type="InterPro" id="IPR009057">
    <property type="entry name" value="Homeodomain-like_sf"/>
</dbReference>
<reference evidence="5" key="1">
    <citation type="submission" date="2016-10" db="EMBL/GenBank/DDBJ databases">
        <title>CRISPR-Cas defence system in Roseofilum reptotaenium: evidence of a bacteriophage-cyanobacterium arms race in the coral black band disease.</title>
        <authorList>
            <person name="Buerger P."/>
            <person name="Wood-Charlson E.M."/>
            <person name="Weynberg K.D."/>
            <person name="Willis B."/>
            <person name="Van Oppen M.J."/>
        </authorList>
    </citation>
    <scope>NUCLEOTIDE SEQUENCE [LARGE SCALE GENOMIC DNA]</scope>
    <source>
        <strain evidence="5">AO1-A</strain>
    </source>
</reference>
<dbReference type="Proteomes" id="UP000183940">
    <property type="component" value="Unassembled WGS sequence"/>
</dbReference>
<evidence type="ECO:0000256" key="2">
    <source>
        <dbReference type="ARBA" id="ARBA00023125"/>
    </source>
</evidence>
<feature type="domain" description="HTH araC/xylS-type" evidence="4">
    <location>
        <begin position="186"/>
        <end position="284"/>
    </location>
</feature>
<dbReference type="EMBL" id="MLAW01000047">
    <property type="protein sequence ID" value="OJJ20729.1"/>
    <property type="molecule type" value="Genomic_DNA"/>
</dbReference>
<evidence type="ECO:0000313" key="5">
    <source>
        <dbReference type="EMBL" id="OJJ20729.1"/>
    </source>
</evidence>
<dbReference type="PROSITE" id="PS00041">
    <property type="entry name" value="HTH_ARAC_FAMILY_1"/>
    <property type="match status" value="1"/>
</dbReference>
<evidence type="ECO:0000256" key="1">
    <source>
        <dbReference type="ARBA" id="ARBA00023015"/>
    </source>
</evidence>
<dbReference type="AlphaFoldDB" id="A0A1L9QM10"/>
<proteinExistence type="predicted"/>
<dbReference type="InterPro" id="IPR018062">
    <property type="entry name" value="HTH_AraC-typ_CS"/>
</dbReference>
<evidence type="ECO:0000256" key="3">
    <source>
        <dbReference type="ARBA" id="ARBA00023163"/>
    </source>
</evidence>
<dbReference type="Pfam" id="PF06719">
    <property type="entry name" value="AraC_N"/>
    <property type="match status" value="1"/>
</dbReference>
<keyword evidence="6" id="KW-1185">Reference proteome</keyword>
<keyword evidence="3" id="KW-0804">Transcription</keyword>
<dbReference type="GO" id="GO:0003700">
    <property type="term" value="F:DNA-binding transcription factor activity"/>
    <property type="evidence" value="ECO:0007669"/>
    <property type="project" value="InterPro"/>
</dbReference>
<evidence type="ECO:0000313" key="6">
    <source>
        <dbReference type="Proteomes" id="UP000183940"/>
    </source>
</evidence>
<evidence type="ECO:0000259" key="4">
    <source>
        <dbReference type="PROSITE" id="PS01124"/>
    </source>
</evidence>
<comment type="caution">
    <text evidence="5">The sequence shown here is derived from an EMBL/GenBank/DDBJ whole genome shotgun (WGS) entry which is preliminary data.</text>
</comment>
<dbReference type="SMART" id="SM00342">
    <property type="entry name" value="HTH_ARAC"/>
    <property type="match status" value="1"/>
</dbReference>
<dbReference type="Gene3D" id="1.10.10.60">
    <property type="entry name" value="Homeodomain-like"/>
    <property type="match status" value="2"/>
</dbReference>
<organism evidence="5 6">
    <name type="scientific">Roseofilum reptotaenium AO1-A</name>
    <dbReference type="NCBI Taxonomy" id="1925591"/>
    <lineage>
        <taxon>Bacteria</taxon>
        <taxon>Bacillati</taxon>
        <taxon>Cyanobacteriota</taxon>
        <taxon>Cyanophyceae</taxon>
        <taxon>Desertifilales</taxon>
        <taxon>Desertifilaceae</taxon>
        <taxon>Roseofilum</taxon>
    </lineage>
</organism>
<dbReference type="SUPFAM" id="SSF46689">
    <property type="entry name" value="Homeodomain-like"/>
    <property type="match status" value="2"/>
</dbReference>
<protein>
    <recommendedName>
        <fullName evidence="4">HTH araC/xylS-type domain-containing protein</fullName>
    </recommendedName>
</protein>
<dbReference type="GO" id="GO:0043565">
    <property type="term" value="F:sequence-specific DNA binding"/>
    <property type="evidence" value="ECO:0007669"/>
    <property type="project" value="InterPro"/>
</dbReference>
<name>A0A1L9QM10_9CYAN</name>
<dbReference type="InterPro" id="IPR009594">
    <property type="entry name" value="Tscrpt_reg_HTH_AraC_N"/>
</dbReference>
<dbReference type="PANTHER" id="PTHR43436:SF2">
    <property type="entry name" value="ARAC_XYLS FAMILY TRANSCRIPTIONAL REGULATOR"/>
    <property type="match status" value="1"/>
</dbReference>
<keyword evidence="2" id="KW-0238">DNA-binding</keyword>
<dbReference type="InterPro" id="IPR018060">
    <property type="entry name" value="HTH_AraC"/>
</dbReference>
<accession>A0A1L9QM10</accession>
<sequence>MDVYQFSKVEGFIKTHIRGVSFFWATKAIACSPLVYNAGLVIIEQGNKVGYLGDRVFHYDSDHYLVLSVPLTFECETNASLDNPLLGIFIELDLAELHKMVMQLSKHNALDNFELTSPLCGVEPVALDSQMRKATTRLMQALCSEQDSEILGLSLVREVVYRALLGKHGPALYALTQHNSHYARIARSIEIIRREYQKPLTIKQLAKEVDMSVSAFHRSFKQITEKSPLQYLKEYRLHKAKSLILHNNISVGTAALNVGYESTSQFSREFKRYFNFLPSQARDSGYAQLV</sequence>
<keyword evidence="1" id="KW-0805">Transcription regulation</keyword>
<dbReference type="PROSITE" id="PS01124">
    <property type="entry name" value="HTH_ARAC_FAMILY_2"/>
    <property type="match status" value="1"/>
</dbReference>
<dbReference type="Pfam" id="PF12833">
    <property type="entry name" value="HTH_18"/>
    <property type="match status" value="1"/>
</dbReference>
<dbReference type="PANTHER" id="PTHR43436">
    <property type="entry name" value="ARAC-FAMILY TRANSCRIPTIONAL REGULATOR"/>
    <property type="match status" value="1"/>
</dbReference>